<dbReference type="EC" id="3.4.19.12" evidence="3"/>
<keyword evidence="7" id="KW-0788">Thiol protease</keyword>
<comment type="catalytic activity">
    <reaction evidence="1">
        <text>Thiol-dependent hydrolysis of ester, thioester, amide, peptide and isopeptide bonds formed by the C-terminal Gly of ubiquitin (a 76-residue protein attached to proteins as an intracellular targeting signal).</text>
        <dbReference type="EC" id="3.4.19.12"/>
    </reaction>
</comment>
<feature type="domain" description="USP" evidence="9">
    <location>
        <begin position="166"/>
        <end position="604"/>
    </location>
</feature>
<feature type="compositionally biased region" description="Low complexity" evidence="8">
    <location>
        <begin position="53"/>
        <end position="75"/>
    </location>
</feature>
<feature type="region of interest" description="Disordered" evidence="8">
    <location>
        <begin position="53"/>
        <end position="101"/>
    </location>
</feature>
<dbReference type="EMBL" id="MU001706">
    <property type="protein sequence ID" value="KAF2452600.1"/>
    <property type="molecule type" value="Genomic_DNA"/>
</dbReference>
<keyword evidence="6" id="KW-0378">Hydrolase</keyword>
<comment type="similarity">
    <text evidence="2">Belongs to the peptidase C19 family.</text>
</comment>
<dbReference type="InterPro" id="IPR001394">
    <property type="entry name" value="Peptidase_C19_UCH"/>
</dbReference>
<dbReference type="PROSITE" id="PS00973">
    <property type="entry name" value="USP_2"/>
    <property type="match status" value="1"/>
</dbReference>
<proteinExistence type="inferred from homology"/>
<keyword evidence="4" id="KW-0645">Protease</keyword>
<dbReference type="GO" id="GO:0016579">
    <property type="term" value="P:protein deubiquitination"/>
    <property type="evidence" value="ECO:0007669"/>
    <property type="project" value="InterPro"/>
</dbReference>
<dbReference type="Gene3D" id="3.90.70.10">
    <property type="entry name" value="Cysteine proteinases"/>
    <property type="match status" value="2"/>
</dbReference>
<reference evidence="10" key="1">
    <citation type="journal article" date="2020" name="Stud. Mycol.">
        <title>101 Dothideomycetes genomes: a test case for predicting lifestyles and emergence of pathogens.</title>
        <authorList>
            <person name="Haridas S."/>
            <person name="Albert R."/>
            <person name="Binder M."/>
            <person name="Bloem J."/>
            <person name="Labutti K."/>
            <person name="Salamov A."/>
            <person name="Andreopoulos B."/>
            <person name="Baker S."/>
            <person name="Barry K."/>
            <person name="Bills G."/>
            <person name="Bluhm B."/>
            <person name="Cannon C."/>
            <person name="Castanera R."/>
            <person name="Culley D."/>
            <person name="Daum C."/>
            <person name="Ezra D."/>
            <person name="Gonzalez J."/>
            <person name="Henrissat B."/>
            <person name="Kuo A."/>
            <person name="Liang C."/>
            <person name="Lipzen A."/>
            <person name="Lutzoni F."/>
            <person name="Magnuson J."/>
            <person name="Mondo S."/>
            <person name="Nolan M."/>
            <person name="Ohm R."/>
            <person name="Pangilinan J."/>
            <person name="Park H.-J."/>
            <person name="Ramirez L."/>
            <person name="Alfaro M."/>
            <person name="Sun H."/>
            <person name="Tritt A."/>
            <person name="Yoshinaga Y."/>
            <person name="Zwiers L.-H."/>
            <person name="Turgeon B."/>
            <person name="Goodwin S."/>
            <person name="Spatafora J."/>
            <person name="Crous P."/>
            <person name="Grigoriev I."/>
        </authorList>
    </citation>
    <scope>NUCLEOTIDE SEQUENCE</scope>
    <source>
        <strain evidence="10">ATCC 16933</strain>
    </source>
</reference>
<feature type="region of interest" description="Disordered" evidence="8">
    <location>
        <begin position="1"/>
        <end position="20"/>
    </location>
</feature>
<evidence type="ECO:0000256" key="7">
    <source>
        <dbReference type="ARBA" id="ARBA00022807"/>
    </source>
</evidence>
<dbReference type="PANTHER" id="PTHR24006">
    <property type="entry name" value="UBIQUITIN CARBOXYL-TERMINAL HYDROLASE"/>
    <property type="match status" value="1"/>
</dbReference>
<gene>
    <name evidence="10" type="ORF">BDY21DRAFT_358561</name>
</gene>
<dbReference type="GO" id="GO:0005829">
    <property type="term" value="C:cytosol"/>
    <property type="evidence" value="ECO:0007669"/>
    <property type="project" value="TreeGrafter"/>
</dbReference>
<feature type="compositionally biased region" description="Low complexity" evidence="8">
    <location>
        <begin position="82"/>
        <end position="101"/>
    </location>
</feature>
<dbReference type="Pfam" id="PF00443">
    <property type="entry name" value="UCH"/>
    <property type="match status" value="1"/>
</dbReference>
<sequence>MSQARGMTEVTGFGAQPPRTLHEKKSLALAEAFGFKGDNILAARIITSSPTVSASLASSRGSARSPTISASSVPSRTPPGSPTTSTSSASSPTKQSSSSTRSVSSLFDDVLPARPAFQPAGALASLGAALGLSSGNLLAKRGSSTTSDGDSVEGNISGLGGSPAPPGLGNWDNSCYQNSMLQGLASLRTLPGYLERVVDLFPNALGTTAIGAMRELLSMLNDITNAGRTLWTPEKLKSMSSWQQQDAQEYFSKIIEELDKEILKAANEDGKKKMRGLGNVLDDYAEKNGGLKKNGFLGRLPELLSRDLRNPLEGLLAQRVGCTACGYSEGLSLIPFNCLTVPLGRRELSYDVRECLDEYTKLEFIDGVECPKCTLLRTEGQLLRMLAKVGGASGLSSNSADFQLSDSLRTTITARLVAIQNALEEEDFSDATLVKKCNIPKKNRVTSTKSRQAVVARAPDALVLHINRSVFDEFTGAQLKNTNGVYFQTSLDLGPWVLGCKKPAEMANCGGQNKVEGEFEAWIMDPSESMVPIDDDAVDKKFWPYRLRAVVSHFGRHENGHYICYRQFGSEGNWWQLSDDDVYKVSEQTVLNQRGVFMLFYERVEMPSSTKSTLDDMDKTPIPARSPTQVNAPYFTNGHLPEQGMLPPPVMPTIELAMAEPPLPNEFSYHPDDFPPEDDFSLKFRGPIEDLSSLPPLPPSRSPSPTSSCEYKSSEDRTCSSTPPTSIPTSRETTRSNSPLPVFHSVSEHKMDVPSELSPHSSSTLLSVRTPEQSSVPRSSNDLDGSHFRHGQAQEPSHIEQPQPQAQPSPTSPPMMRTAGPGPADAVGKRRKNDKSETGRIRMVAAT</sequence>
<dbReference type="SUPFAM" id="SSF54001">
    <property type="entry name" value="Cysteine proteinases"/>
    <property type="match status" value="1"/>
</dbReference>
<dbReference type="InterPro" id="IPR028889">
    <property type="entry name" value="USP"/>
</dbReference>
<evidence type="ECO:0000256" key="1">
    <source>
        <dbReference type="ARBA" id="ARBA00000707"/>
    </source>
</evidence>
<feature type="region of interest" description="Disordered" evidence="8">
    <location>
        <begin position="141"/>
        <end position="164"/>
    </location>
</feature>
<dbReference type="OrthoDB" id="2020758at2759"/>
<dbReference type="PROSITE" id="PS50235">
    <property type="entry name" value="USP_3"/>
    <property type="match status" value="1"/>
</dbReference>
<dbReference type="PANTHER" id="PTHR24006:SF888">
    <property type="entry name" value="UBIQUITIN CARBOXYL-TERMINAL HYDROLASE 30"/>
    <property type="match status" value="1"/>
</dbReference>
<dbReference type="GO" id="GO:0006508">
    <property type="term" value="P:proteolysis"/>
    <property type="evidence" value="ECO:0007669"/>
    <property type="project" value="UniProtKB-KW"/>
</dbReference>
<feature type="compositionally biased region" description="Low complexity" evidence="8">
    <location>
        <begin position="719"/>
        <end position="731"/>
    </location>
</feature>
<organism evidence="10 11">
    <name type="scientific">Lineolata rhizophorae</name>
    <dbReference type="NCBI Taxonomy" id="578093"/>
    <lineage>
        <taxon>Eukaryota</taxon>
        <taxon>Fungi</taxon>
        <taxon>Dikarya</taxon>
        <taxon>Ascomycota</taxon>
        <taxon>Pezizomycotina</taxon>
        <taxon>Dothideomycetes</taxon>
        <taxon>Dothideomycetes incertae sedis</taxon>
        <taxon>Lineolatales</taxon>
        <taxon>Lineolataceae</taxon>
        <taxon>Lineolata</taxon>
    </lineage>
</organism>
<dbReference type="CDD" id="cd02662">
    <property type="entry name" value="Peptidase_C19F"/>
    <property type="match status" value="1"/>
</dbReference>
<name>A0A6A6NLK0_9PEZI</name>
<evidence type="ECO:0000256" key="4">
    <source>
        <dbReference type="ARBA" id="ARBA00022670"/>
    </source>
</evidence>
<evidence type="ECO:0000259" key="9">
    <source>
        <dbReference type="PROSITE" id="PS50235"/>
    </source>
</evidence>
<dbReference type="Proteomes" id="UP000799766">
    <property type="component" value="Unassembled WGS sequence"/>
</dbReference>
<dbReference type="GO" id="GO:0005634">
    <property type="term" value="C:nucleus"/>
    <property type="evidence" value="ECO:0007669"/>
    <property type="project" value="TreeGrafter"/>
</dbReference>
<keyword evidence="11" id="KW-1185">Reference proteome</keyword>
<feature type="region of interest" description="Disordered" evidence="8">
    <location>
        <begin position="662"/>
        <end position="847"/>
    </location>
</feature>
<dbReference type="InterPro" id="IPR018200">
    <property type="entry name" value="USP_CS"/>
</dbReference>
<evidence type="ECO:0000313" key="11">
    <source>
        <dbReference type="Proteomes" id="UP000799766"/>
    </source>
</evidence>
<dbReference type="AlphaFoldDB" id="A0A6A6NLK0"/>
<evidence type="ECO:0000256" key="5">
    <source>
        <dbReference type="ARBA" id="ARBA00022786"/>
    </source>
</evidence>
<dbReference type="InterPro" id="IPR050164">
    <property type="entry name" value="Peptidase_C19"/>
</dbReference>
<evidence type="ECO:0000256" key="2">
    <source>
        <dbReference type="ARBA" id="ARBA00009085"/>
    </source>
</evidence>
<accession>A0A6A6NLK0</accession>
<feature type="compositionally biased region" description="Polar residues" evidence="8">
    <location>
        <begin position="758"/>
        <end position="783"/>
    </location>
</feature>
<evidence type="ECO:0000313" key="10">
    <source>
        <dbReference type="EMBL" id="KAF2452600.1"/>
    </source>
</evidence>
<dbReference type="InterPro" id="IPR038765">
    <property type="entry name" value="Papain-like_cys_pep_sf"/>
</dbReference>
<evidence type="ECO:0000256" key="8">
    <source>
        <dbReference type="SAM" id="MobiDB-lite"/>
    </source>
</evidence>
<evidence type="ECO:0000256" key="6">
    <source>
        <dbReference type="ARBA" id="ARBA00022801"/>
    </source>
</evidence>
<protein>
    <recommendedName>
        <fullName evidence="3">ubiquitinyl hydrolase 1</fullName>
        <ecNumber evidence="3">3.4.19.12</ecNumber>
    </recommendedName>
</protein>
<feature type="region of interest" description="Disordered" evidence="8">
    <location>
        <begin position="610"/>
        <end position="631"/>
    </location>
</feature>
<keyword evidence="5" id="KW-0833">Ubl conjugation pathway</keyword>
<evidence type="ECO:0000256" key="3">
    <source>
        <dbReference type="ARBA" id="ARBA00012759"/>
    </source>
</evidence>
<dbReference type="GO" id="GO:0004843">
    <property type="term" value="F:cysteine-type deubiquitinase activity"/>
    <property type="evidence" value="ECO:0007669"/>
    <property type="project" value="UniProtKB-EC"/>
</dbReference>